<dbReference type="OrthoDB" id="3352776at2759"/>
<evidence type="ECO:0000313" key="2">
    <source>
        <dbReference type="Proteomes" id="UP000053989"/>
    </source>
</evidence>
<name>A0A0C2ZX27_9AGAM</name>
<organism evidence="1 2">
    <name type="scientific">Scleroderma citrinum Foug A</name>
    <dbReference type="NCBI Taxonomy" id="1036808"/>
    <lineage>
        <taxon>Eukaryota</taxon>
        <taxon>Fungi</taxon>
        <taxon>Dikarya</taxon>
        <taxon>Basidiomycota</taxon>
        <taxon>Agaricomycotina</taxon>
        <taxon>Agaricomycetes</taxon>
        <taxon>Agaricomycetidae</taxon>
        <taxon>Boletales</taxon>
        <taxon>Sclerodermatineae</taxon>
        <taxon>Sclerodermataceae</taxon>
        <taxon>Scleroderma</taxon>
    </lineage>
</organism>
<proteinExistence type="predicted"/>
<keyword evidence="2" id="KW-1185">Reference proteome</keyword>
<reference evidence="1 2" key="1">
    <citation type="submission" date="2014-04" db="EMBL/GenBank/DDBJ databases">
        <authorList>
            <consortium name="DOE Joint Genome Institute"/>
            <person name="Kuo A."/>
            <person name="Kohler A."/>
            <person name="Nagy L.G."/>
            <person name="Floudas D."/>
            <person name="Copeland A."/>
            <person name="Barry K.W."/>
            <person name="Cichocki N."/>
            <person name="Veneault-Fourrey C."/>
            <person name="LaButti K."/>
            <person name="Lindquist E.A."/>
            <person name="Lipzen A."/>
            <person name="Lundell T."/>
            <person name="Morin E."/>
            <person name="Murat C."/>
            <person name="Sun H."/>
            <person name="Tunlid A."/>
            <person name="Henrissat B."/>
            <person name="Grigoriev I.V."/>
            <person name="Hibbett D.S."/>
            <person name="Martin F."/>
            <person name="Nordberg H.P."/>
            <person name="Cantor M.N."/>
            <person name="Hua S.X."/>
        </authorList>
    </citation>
    <scope>NUCLEOTIDE SEQUENCE [LARGE SCALE GENOMIC DNA]</scope>
    <source>
        <strain evidence="1 2">Foug A</strain>
    </source>
</reference>
<dbReference type="Proteomes" id="UP000053989">
    <property type="component" value="Unassembled WGS sequence"/>
</dbReference>
<dbReference type="AlphaFoldDB" id="A0A0C2ZX27"/>
<dbReference type="InterPro" id="IPR032710">
    <property type="entry name" value="NTF2-like_dom_sf"/>
</dbReference>
<evidence type="ECO:0000313" key="1">
    <source>
        <dbReference type="EMBL" id="KIM66018.1"/>
    </source>
</evidence>
<sequence length="157" mass="17826">MSPTSTRGQLLNAARVLCDDFAQKRDLDVIMSHFSTTQPCIVLEHGLPAFAPFLGRPFRGHEGLREYFSLIASLLDYENMCFSDYFVDPDVRKVSVKGKARFTWKSTNESWNEVFVYVLDFDDENRVYSYQVWADTAAAYLAMKGQLGEVVPQSSSS</sequence>
<evidence type="ECO:0008006" key="3">
    <source>
        <dbReference type="Google" id="ProtNLM"/>
    </source>
</evidence>
<dbReference type="HOGENOM" id="CLU_095773_1_1_1"/>
<accession>A0A0C2ZX27</accession>
<gene>
    <name evidence="1" type="ORF">SCLCIDRAFT_1211664</name>
</gene>
<protein>
    <recommendedName>
        <fullName evidence="3">SnoaL-like domain-containing protein</fullName>
    </recommendedName>
</protein>
<dbReference type="SUPFAM" id="SSF54427">
    <property type="entry name" value="NTF2-like"/>
    <property type="match status" value="1"/>
</dbReference>
<dbReference type="EMBL" id="KN822019">
    <property type="protein sequence ID" value="KIM66018.1"/>
    <property type="molecule type" value="Genomic_DNA"/>
</dbReference>
<reference evidence="2" key="2">
    <citation type="submission" date="2015-01" db="EMBL/GenBank/DDBJ databases">
        <title>Evolutionary Origins and Diversification of the Mycorrhizal Mutualists.</title>
        <authorList>
            <consortium name="DOE Joint Genome Institute"/>
            <consortium name="Mycorrhizal Genomics Consortium"/>
            <person name="Kohler A."/>
            <person name="Kuo A."/>
            <person name="Nagy L.G."/>
            <person name="Floudas D."/>
            <person name="Copeland A."/>
            <person name="Barry K.W."/>
            <person name="Cichocki N."/>
            <person name="Veneault-Fourrey C."/>
            <person name="LaButti K."/>
            <person name="Lindquist E.A."/>
            <person name="Lipzen A."/>
            <person name="Lundell T."/>
            <person name="Morin E."/>
            <person name="Murat C."/>
            <person name="Riley R."/>
            <person name="Ohm R."/>
            <person name="Sun H."/>
            <person name="Tunlid A."/>
            <person name="Henrissat B."/>
            <person name="Grigoriev I.V."/>
            <person name="Hibbett D.S."/>
            <person name="Martin F."/>
        </authorList>
    </citation>
    <scope>NUCLEOTIDE SEQUENCE [LARGE SCALE GENOMIC DNA]</scope>
    <source>
        <strain evidence="2">Foug A</strain>
    </source>
</reference>
<dbReference type="InParanoid" id="A0A0C2ZX27"/>
<dbReference type="Gene3D" id="3.10.450.50">
    <property type="match status" value="1"/>
</dbReference>